<comment type="caution">
    <text evidence="1">The sequence shown here is derived from an EMBL/GenBank/DDBJ whole genome shotgun (WGS) entry which is preliminary data.</text>
</comment>
<organism evidence="1 2">
    <name type="scientific">Dreissena polymorpha</name>
    <name type="common">Zebra mussel</name>
    <name type="synonym">Mytilus polymorpha</name>
    <dbReference type="NCBI Taxonomy" id="45954"/>
    <lineage>
        <taxon>Eukaryota</taxon>
        <taxon>Metazoa</taxon>
        <taxon>Spiralia</taxon>
        <taxon>Lophotrochozoa</taxon>
        <taxon>Mollusca</taxon>
        <taxon>Bivalvia</taxon>
        <taxon>Autobranchia</taxon>
        <taxon>Heteroconchia</taxon>
        <taxon>Euheterodonta</taxon>
        <taxon>Imparidentia</taxon>
        <taxon>Neoheterodontei</taxon>
        <taxon>Myida</taxon>
        <taxon>Dreissenoidea</taxon>
        <taxon>Dreissenidae</taxon>
        <taxon>Dreissena</taxon>
    </lineage>
</organism>
<evidence type="ECO:0000313" key="2">
    <source>
        <dbReference type="Proteomes" id="UP000828390"/>
    </source>
</evidence>
<dbReference type="EMBL" id="JAIWYP010000014">
    <property type="protein sequence ID" value="KAH3708136.1"/>
    <property type="molecule type" value="Genomic_DNA"/>
</dbReference>
<keyword evidence="2" id="KW-1185">Reference proteome</keyword>
<gene>
    <name evidence="1" type="ORF">DPMN_067575</name>
</gene>
<sequence>MCGQFHIRLGQRPPTSLFQASWFWARLASYPHVLPISLASESRSRRQLFHATLSSSSLGGGSYVIFASHCRLAMSVPYGLPMSLTDVFFNGLVLCSYPKVFLCDLVYPVDLKHLPEAGSDEDFPQAVDGGSQGLCSIE</sequence>
<protein>
    <submittedName>
        <fullName evidence="1">Uncharacterized protein</fullName>
    </submittedName>
</protein>
<reference evidence="1" key="2">
    <citation type="submission" date="2020-11" db="EMBL/GenBank/DDBJ databases">
        <authorList>
            <person name="McCartney M.A."/>
            <person name="Auch B."/>
            <person name="Kono T."/>
            <person name="Mallez S."/>
            <person name="Becker A."/>
            <person name="Gohl D.M."/>
            <person name="Silverstein K.A.T."/>
            <person name="Koren S."/>
            <person name="Bechman K.B."/>
            <person name="Herman A."/>
            <person name="Abrahante J.E."/>
            <person name="Garbe J."/>
        </authorList>
    </citation>
    <scope>NUCLEOTIDE SEQUENCE</scope>
    <source>
        <strain evidence="1">Duluth1</strain>
        <tissue evidence="1">Whole animal</tissue>
    </source>
</reference>
<accession>A0A9D4BLG2</accession>
<proteinExistence type="predicted"/>
<dbReference type="AlphaFoldDB" id="A0A9D4BLG2"/>
<dbReference type="Proteomes" id="UP000828390">
    <property type="component" value="Unassembled WGS sequence"/>
</dbReference>
<name>A0A9D4BLG2_DREPO</name>
<reference evidence="1" key="1">
    <citation type="journal article" date="2019" name="bioRxiv">
        <title>The Genome of the Zebra Mussel, Dreissena polymorpha: A Resource for Invasive Species Research.</title>
        <authorList>
            <person name="McCartney M.A."/>
            <person name="Auch B."/>
            <person name="Kono T."/>
            <person name="Mallez S."/>
            <person name="Zhang Y."/>
            <person name="Obille A."/>
            <person name="Becker A."/>
            <person name="Abrahante J.E."/>
            <person name="Garbe J."/>
            <person name="Badalamenti J.P."/>
            <person name="Herman A."/>
            <person name="Mangelson H."/>
            <person name="Liachko I."/>
            <person name="Sullivan S."/>
            <person name="Sone E.D."/>
            <person name="Koren S."/>
            <person name="Silverstein K.A.T."/>
            <person name="Beckman K.B."/>
            <person name="Gohl D.M."/>
        </authorList>
    </citation>
    <scope>NUCLEOTIDE SEQUENCE</scope>
    <source>
        <strain evidence="1">Duluth1</strain>
        <tissue evidence="1">Whole animal</tissue>
    </source>
</reference>
<evidence type="ECO:0000313" key="1">
    <source>
        <dbReference type="EMBL" id="KAH3708136.1"/>
    </source>
</evidence>